<evidence type="ECO:0000313" key="3">
    <source>
        <dbReference type="Proteomes" id="UP000693946"/>
    </source>
</evidence>
<feature type="region of interest" description="Disordered" evidence="1">
    <location>
        <begin position="1"/>
        <end position="64"/>
    </location>
</feature>
<dbReference type="AlphaFoldDB" id="A0AAV6S4C1"/>
<organism evidence="2 3">
    <name type="scientific">Solea senegalensis</name>
    <name type="common">Senegalese sole</name>
    <dbReference type="NCBI Taxonomy" id="28829"/>
    <lineage>
        <taxon>Eukaryota</taxon>
        <taxon>Metazoa</taxon>
        <taxon>Chordata</taxon>
        <taxon>Craniata</taxon>
        <taxon>Vertebrata</taxon>
        <taxon>Euteleostomi</taxon>
        <taxon>Actinopterygii</taxon>
        <taxon>Neopterygii</taxon>
        <taxon>Teleostei</taxon>
        <taxon>Neoteleostei</taxon>
        <taxon>Acanthomorphata</taxon>
        <taxon>Carangaria</taxon>
        <taxon>Pleuronectiformes</taxon>
        <taxon>Pleuronectoidei</taxon>
        <taxon>Soleidae</taxon>
        <taxon>Solea</taxon>
    </lineage>
</organism>
<protein>
    <submittedName>
        <fullName evidence="2">Uncharacterized protein</fullName>
    </submittedName>
</protein>
<evidence type="ECO:0000313" key="2">
    <source>
        <dbReference type="EMBL" id="KAG7512242.1"/>
    </source>
</evidence>
<feature type="region of interest" description="Disordered" evidence="1">
    <location>
        <begin position="97"/>
        <end position="119"/>
    </location>
</feature>
<sequence length="199" mass="22418">MEKQKERNDGKWRGGKMIDSVGGRREMGGGGGKGCEAQQHKQRGRSMSERENQRPNKPTKCDRKLAFDEFQTSVDKPLTSLGTILIVRRGGEESEITYDNNQQSSEEKGSKLSGSCQKSGPWKVEVRSVKLKKASCHRAAAAALSQDGTMTKFLQQNVTVHWGRSDPLQALYRPRRRLAARHYITESYQSQRLAVMDTF</sequence>
<feature type="compositionally biased region" description="Basic and acidic residues" evidence="1">
    <location>
        <begin position="1"/>
        <end position="12"/>
    </location>
</feature>
<dbReference type="EMBL" id="JAGKHQ010000007">
    <property type="protein sequence ID" value="KAG7512242.1"/>
    <property type="molecule type" value="Genomic_DNA"/>
</dbReference>
<accession>A0AAV6S4C1</accession>
<dbReference type="Proteomes" id="UP000693946">
    <property type="component" value="Linkage Group LG15"/>
</dbReference>
<comment type="caution">
    <text evidence="2">The sequence shown here is derived from an EMBL/GenBank/DDBJ whole genome shotgun (WGS) entry which is preliminary data.</text>
</comment>
<keyword evidence="3" id="KW-1185">Reference proteome</keyword>
<name>A0AAV6S4C1_SOLSE</name>
<evidence type="ECO:0000256" key="1">
    <source>
        <dbReference type="SAM" id="MobiDB-lite"/>
    </source>
</evidence>
<gene>
    <name evidence="2" type="ORF">JOB18_024270</name>
</gene>
<reference evidence="2 3" key="1">
    <citation type="journal article" date="2021" name="Sci. Rep.">
        <title>Chromosome anchoring in Senegalese sole (Solea senegalensis) reveals sex-associated markers and genome rearrangements in flatfish.</title>
        <authorList>
            <person name="Guerrero-Cozar I."/>
            <person name="Gomez-Garrido J."/>
            <person name="Berbel C."/>
            <person name="Martinez-Blanch J.F."/>
            <person name="Alioto T."/>
            <person name="Claros M.G."/>
            <person name="Gagnaire P.A."/>
            <person name="Manchado M."/>
        </authorList>
    </citation>
    <scope>NUCLEOTIDE SEQUENCE [LARGE SCALE GENOMIC DNA]</scope>
    <source>
        <strain evidence="2">Sse05_10M</strain>
    </source>
</reference>
<feature type="compositionally biased region" description="Basic and acidic residues" evidence="1">
    <location>
        <begin position="46"/>
        <end position="64"/>
    </location>
</feature>
<proteinExistence type="predicted"/>